<name>A0AAV2K1N0_KNICA</name>
<protein>
    <submittedName>
        <fullName evidence="1">Uncharacterized protein</fullName>
    </submittedName>
</protein>
<dbReference type="EMBL" id="OZ035838">
    <property type="protein sequence ID" value="CAL1583831.1"/>
    <property type="molecule type" value="Genomic_DNA"/>
</dbReference>
<accession>A0AAV2K1N0</accession>
<proteinExistence type="predicted"/>
<dbReference type="AlphaFoldDB" id="A0AAV2K1N0"/>
<sequence length="88" mass="8563">MCPALPPPLLSPVCSPSPAVHTSAVTACSPSDGGYTYSACDLSCSPSPNAAADTLSVTCLLPSGGGLPPPLLSPVCSPPFTAATPPLL</sequence>
<organism evidence="1 2">
    <name type="scientific">Knipowitschia caucasica</name>
    <name type="common">Caucasian dwarf goby</name>
    <name type="synonym">Pomatoschistus caucasicus</name>
    <dbReference type="NCBI Taxonomy" id="637954"/>
    <lineage>
        <taxon>Eukaryota</taxon>
        <taxon>Metazoa</taxon>
        <taxon>Chordata</taxon>
        <taxon>Craniata</taxon>
        <taxon>Vertebrata</taxon>
        <taxon>Euteleostomi</taxon>
        <taxon>Actinopterygii</taxon>
        <taxon>Neopterygii</taxon>
        <taxon>Teleostei</taxon>
        <taxon>Neoteleostei</taxon>
        <taxon>Acanthomorphata</taxon>
        <taxon>Gobiaria</taxon>
        <taxon>Gobiiformes</taxon>
        <taxon>Gobioidei</taxon>
        <taxon>Gobiidae</taxon>
        <taxon>Gobiinae</taxon>
        <taxon>Knipowitschia</taxon>
    </lineage>
</organism>
<gene>
    <name evidence="1" type="ORF">KC01_LOCUS14255</name>
</gene>
<dbReference type="Proteomes" id="UP001497482">
    <property type="component" value="Chromosome 16"/>
</dbReference>
<keyword evidence="2" id="KW-1185">Reference proteome</keyword>
<reference evidence="1 2" key="1">
    <citation type="submission" date="2024-04" db="EMBL/GenBank/DDBJ databases">
        <authorList>
            <person name="Waldvogel A.-M."/>
            <person name="Schoenle A."/>
        </authorList>
    </citation>
    <scope>NUCLEOTIDE SEQUENCE [LARGE SCALE GENOMIC DNA]</scope>
</reference>
<evidence type="ECO:0000313" key="2">
    <source>
        <dbReference type="Proteomes" id="UP001497482"/>
    </source>
</evidence>
<evidence type="ECO:0000313" key="1">
    <source>
        <dbReference type="EMBL" id="CAL1583831.1"/>
    </source>
</evidence>